<organism evidence="4 5">
    <name type="scientific">Mycolicibacter acidiphilus</name>
    <dbReference type="NCBI Taxonomy" id="2835306"/>
    <lineage>
        <taxon>Bacteria</taxon>
        <taxon>Bacillati</taxon>
        <taxon>Actinomycetota</taxon>
        <taxon>Actinomycetes</taxon>
        <taxon>Mycobacteriales</taxon>
        <taxon>Mycobacteriaceae</taxon>
        <taxon>Mycolicibacter</taxon>
    </lineage>
</organism>
<proteinExistence type="inferred from homology"/>
<dbReference type="InterPro" id="IPR008030">
    <property type="entry name" value="NmrA-like"/>
</dbReference>
<comment type="similarity">
    <text evidence="1">Belongs to the NmrA-type oxidoreductase family.</text>
</comment>
<gene>
    <name evidence="4" type="ORF">KIH27_11765</name>
</gene>
<evidence type="ECO:0000313" key="5">
    <source>
        <dbReference type="Proteomes" id="UP001519535"/>
    </source>
</evidence>
<accession>A0ABS5RKY0</accession>
<dbReference type="SUPFAM" id="SSF51735">
    <property type="entry name" value="NAD(P)-binding Rossmann-fold domains"/>
    <property type="match status" value="1"/>
</dbReference>
<sequence length="316" mass="33819">MSTRIIAVTGATGSQGGGLAQAILDHGPGEHGFTLRAITRNPSSPKARALAEAGAQVVSADLNDPASLTAAFDGAYGAYCVTNFWEHMDPAVEDTQARHLAQAAKNAGLQHVIWSTLEDTRLQVRLDDDRMPTLLGKYKVPHFDVKGEADQYFRDLGVPTTFLHPPFYWDNLLTTFAPTAGPDGRLTLTLPMGDRKLAGIAAVDIGRCAYGVFERGGDFIGKSIGIAGEQLTGDEMAAAMSRVLDRDITYRAITPEAFRASGAPGAADLGNMFAYYADFETEFCASHDPAFARSINPALQTFETWLAGSATQLTLT</sequence>
<name>A0ABS5RKY0_9MYCO</name>
<feature type="domain" description="NmrA-like" evidence="3">
    <location>
        <begin position="4"/>
        <end position="281"/>
    </location>
</feature>
<dbReference type="InterPro" id="IPR036291">
    <property type="entry name" value="NAD(P)-bd_dom_sf"/>
</dbReference>
<evidence type="ECO:0000256" key="2">
    <source>
        <dbReference type="ARBA" id="ARBA00022857"/>
    </source>
</evidence>
<dbReference type="InterPro" id="IPR051164">
    <property type="entry name" value="NmrA-like_oxidored"/>
</dbReference>
<evidence type="ECO:0000313" key="4">
    <source>
        <dbReference type="EMBL" id="MBS9534264.1"/>
    </source>
</evidence>
<dbReference type="Gene3D" id="3.40.50.720">
    <property type="entry name" value="NAD(P)-binding Rossmann-like Domain"/>
    <property type="match status" value="1"/>
</dbReference>
<comment type="caution">
    <text evidence="4">The sequence shown here is derived from an EMBL/GenBank/DDBJ whole genome shotgun (WGS) entry which is preliminary data.</text>
</comment>
<dbReference type="Gene3D" id="3.90.25.10">
    <property type="entry name" value="UDP-galactose 4-epimerase, domain 1"/>
    <property type="match status" value="1"/>
</dbReference>
<keyword evidence="2" id="KW-0521">NADP</keyword>
<protein>
    <submittedName>
        <fullName evidence="4">NmrA/HSCARG family protein</fullName>
    </submittedName>
</protein>
<dbReference type="EMBL" id="JAHCLR010000021">
    <property type="protein sequence ID" value="MBS9534264.1"/>
    <property type="molecule type" value="Genomic_DNA"/>
</dbReference>
<reference evidence="4 5" key="1">
    <citation type="submission" date="2021-05" db="EMBL/GenBank/DDBJ databases">
        <title>Mycobacterium acidophilum sp. nov., an extremely acid-tolerant member of the genus Mycobacterium.</title>
        <authorList>
            <person name="Xia J."/>
        </authorList>
    </citation>
    <scope>NUCLEOTIDE SEQUENCE [LARGE SCALE GENOMIC DNA]</scope>
    <source>
        <strain evidence="4 5">M1</strain>
    </source>
</reference>
<dbReference type="Proteomes" id="UP001519535">
    <property type="component" value="Unassembled WGS sequence"/>
</dbReference>
<dbReference type="Pfam" id="PF05368">
    <property type="entry name" value="NmrA"/>
    <property type="match status" value="1"/>
</dbReference>
<evidence type="ECO:0000259" key="3">
    <source>
        <dbReference type="Pfam" id="PF05368"/>
    </source>
</evidence>
<dbReference type="PANTHER" id="PTHR42748:SF7">
    <property type="entry name" value="NMRA LIKE REDOX SENSOR 1-RELATED"/>
    <property type="match status" value="1"/>
</dbReference>
<keyword evidence="5" id="KW-1185">Reference proteome</keyword>
<dbReference type="PANTHER" id="PTHR42748">
    <property type="entry name" value="NITROGEN METABOLITE REPRESSION PROTEIN NMRA FAMILY MEMBER"/>
    <property type="match status" value="1"/>
</dbReference>
<dbReference type="RefSeq" id="WP_214093134.1">
    <property type="nucleotide sequence ID" value="NZ_JAHCLR010000021.1"/>
</dbReference>
<dbReference type="CDD" id="cd05251">
    <property type="entry name" value="NmrA_like_SDR_a"/>
    <property type="match status" value="1"/>
</dbReference>
<evidence type="ECO:0000256" key="1">
    <source>
        <dbReference type="ARBA" id="ARBA00006328"/>
    </source>
</evidence>